<dbReference type="Proteomes" id="UP001516061">
    <property type="component" value="Unassembled WGS sequence"/>
</dbReference>
<dbReference type="InterPro" id="IPR004843">
    <property type="entry name" value="Calcineurin-like_PHP"/>
</dbReference>
<gene>
    <name evidence="3" type="ORF">HNQ01_000443</name>
</gene>
<dbReference type="RefSeq" id="WP_173803658.1">
    <property type="nucleotide sequence ID" value="NZ_JABSNM010000001.1"/>
</dbReference>
<feature type="signal peptide" evidence="1">
    <location>
        <begin position="1"/>
        <end position="19"/>
    </location>
</feature>
<keyword evidence="1" id="KW-0732">Signal</keyword>
<sequence length="426" mass="44537">MTCPKLQPLWLAPLTLALAACVGGSDVPLTDTAPASAPTATATSVAVIGDLPYGTSPTDTAEFNAAPAFLKSIVADTSVSALLHGGDIHSGKEYCTESYDRSVAAMLDALTVPVVYTPGDNEWTDCHKKKEGGGTWNATSGKVDYVLDSSGRQVSYQGGDPAANLALVRSVFFPTAGRTLGKAMTVHSQASEHDAAYPDDAAFVENVWWLQSNVLFVTLNVPGGSNSDNDIWYGAPTMSSAQAREVSTRTAATLRWIDTAFSQARSAGAAGVVILLQADMWDPDNADLAAGRAHIAQYKPFVDAIAARTASFGKPVLLLNGDSHTFRSDNPLAPGAGCVKEPVAADGSTSGGTAGPCTDVAGQNAYGSDAYLNQPGGYSVPNFHRVVFHGSTMPMEWLKLTIDPNASAPNGAYAFGPFSWQRVIVK</sequence>
<name>A0ABX2FXI8_9BURK</name>
<evidence type="ECO:0000259" key="2">
    <source>
        <dbReference type="Pfam" id="PF00149"/>
    </source>
</evidence>
<accession>A0ABX2FXI8</accession>
<dbReference type="PROSITE" id="PS51257">
    <property type="entry name" value="PROKAR_LIPOPROTEIN"/>
    <property type="match status" value="1"/>
</dbReference>
<reference evidence="3 4" key="1">
    <citation type="submission" date="2020-05" db="EMBL/GenBank/DDBJ databases">
        <title>Genomic Encyclopedia of Type Strains, Phase IV (KMG-V): Genome sequencing to study the core and pangenomes of soil and plant-associated prokaryotes.</title>
        <authorList>
            <person name="Whitman W."/>
        </authorList>
    </citation>
    <scope>NUCLEOTIDE SEQUENCE [LARGE SCALE GENOMIC DNA]</scope>
    <source>
        <strain evidence="3 4">C29</strain>
    </source>
</reference>
<protein>
    <recommendedName>
        <fullName evidence="2">Calcineurin-like phosphoesterase domain-containing protein</fullName>
    </recommendedName>
</protein>
<dbReference type="SUPFAM" id="SSF56300">
    <property type="entry name" value="Metallo-dependent phosphatases"/>
    <property type="match status" value="1"/>
</dbReference>
<feature type="domain" description="Calcineurin-like phosphoesterase" evidence="2">
    <location>
        <begin position="44"/>
        <end position="147"/>
    </location>
</feature>
<dbReference type="EMBL" id="JABSNM010000001">
    <property type="protein sequence ID" value="NRT54736.1"/>
    <property type="molecule type" value="Genomic_DNA"/>
</dbReference>
<proteinExistence type="predicted"/>
<comment type="caution">
    <text evidence="3">The sequence shown here is derived from an EMBL/GenBank/DDBJ whole genome shotgun (WGS) entry which is preliminary data.</text>
</comment>
<dbReference type="Pfam" id="PF00149">
    <property type="entry name" value="Metallophos"/>
    <property type="match status" value="1"/>
</dbReference>
<organism evidence="3 4">
    <name type="scientific">Sphaerotilus uruguayifluvii</name>
    <dbReference type="NCBI Taxonomy" id="2735897"/>
    <lineage>
        <taxon>Bacteria</taxon>
        <taxon>Pseudomonadati</taxon>
        <taxon>Pseudomonadota</taxon>
        <taxon>Betaproteobacteria</taxon>
        <taxon>Burkholderiales</taxon>
        <taxon>Sphaerotilaceae</taxon>
        <taxon>Sphaerotilus</taxon>
    </lineage>
</organism>
<keyword evidence="4" id="KW-1185">Reference proteome</keyword>
<evidence type="ECO:0000313" key="3">
    <source>
        <dbReference type="EMBL" id="NRT54736.1"/>
    </source>
</evidence>
<evidence type="ECO:0000313" key="4">
    <source>
        <dbReference type="Proteomes" id="UP001516061"/>
    </source>
</evidence>
<evidence type="ECO:0000256" key="1">
    <source>
        <dbReference type="SAM" id="SignalP"/>
    </source>
</evidence>
<dbReference type="InterPro" id="IPR029052">
    <property type="entry name" value="Metallo-depent_PP-like"/>
</dbReference>
<feature type="chain" id="PRO_5046207437" description="Calcineurin-like phosphoesterase domain-containing protein" evidence="1">
    <location>
        <begin position="20"/>
        <end position="426"/>
    </location>
</feature>